<evidence type="ECO:0000313" key="3">
    <source>
        <dbReference type="Proteomes" id="UP000032726"/>
    </source>
</evidence>
<organism evidence="2 3">
    <name type="scientific">Flagellimonas lutaonensis</name>
    <dbReference type="NCBI Taxonomy" id="516051"/>
    <lineage>
        <taxon>Bacteria</taxon>
        <taxon>Pseudomonadati</taxon>
        <taxon>Bacteroidota</taxon>
        <taxon>Flavobacteriia</taxon>
        <taxon>Flavobacteriales</taxon>
        <taxon>Flavobacteriaceae</taxon>
        <taxon>Flagellimonas</taxon>
    </lineage>
</organism>
<feature type="transmembrane region" description="Helical" evidence="1">
    <location>
        <begin position="89"/>
        <end position="109"/>
    </location>
</feature>
<dbReference type="HOGENOM" id="CLU_115814_0_0_10"/>
<feature type="transmembrane region" description="Helical" evidence="1">
    <location>
        <begin position="53"/>
        <end position="77"/>
    </location>
</feature>
<dbReference type="EMBL" id="CP011071">
    <property type="protein sequence ID" value="AKA36315.1"/>
    <property type="molecule type" value="Genomic_DNA"/>
</dbReference>
<sequence>MVPHEKEVTTHILFLTTKLLLKLKSVKYVLGTAVKAKNPKPFMEKMPTFLKTYWKPLIITSVICLLLTLVFNFYGLYTNRFYFFKLDAYLFAVISLAHFVYFYVIWFKIKEGEYPDVVMRNLEYVLYALTLLYLYKVVETFLTLTNLGDYSEHLISPYFLPLGTFLLVVHLLLLSTTICLFFVRRWKIGSYRIDYLNEDIDSWNR</sequence>
<accession>A0A0D5YVQ6</accession>
<dbReference type="Proteomes" id="UP000032726">
    <property type="component" value="Chromosome"/>
</dbReference>
<protein>
    <submittedName>
        <fullName evidence="2">Uncharacterized protein</fullName>
    </submittedName>
</protein>
<keyword evidence="1" id="KW-0812">Transmembrane</keyword>
<evidence type="ECO:0000256" key="1">
    <source>
        <dbReference type="SAM" id="Phobius"/>
    </source>
</evidence>
<dbReference type="AlphaFoldDB" id="A0A0D5YVQ6"/>
<keyword evidence="1" id="KW-1133">Transmembrane helix</keyword>
<dbReference type="KEGG" id="mlt:VC82_2758"/>
<feature type="transmembrane region" description="Helical" evidence="1">
    <location>
        <begin position="158"/>
        <end position="183"/>
    </location>
</feature>
<proteinExistence type="predicted"/>
<evidence type="ECO:0000313" key="2">
    <source>
        <dbReference type="EMBL" id="AKA36315.1"/>
    </source>
</evidence>
<name>A0A0D5YVQ6_9FLAO</name>
<feature type="transmembrane region" description="Helical" evidence="1">
    <location>
        <begin position="121"/>
        <end position="138"/>
    </location>
</feature>
<gene>
    <name evidence="2" type="ORF">VC82_2758</name>
</gene>
<keyword evidence="1" id="KW-0472">Membrane</keyword>
<keyword evidence="3" id="KW-1185">Reference proteome</keyword>
<reference evidence="2 3" key="1">
    <citation type="submission" date="2015-03" db="EMBL/GenBank/DDBJ databases">
        <title>Complete genome sequence of Muricauda lutaonensis CC-HSB-11T, isolated from a coastal hot spring.</title>
        <authorList>
            <person name="Kim K.M."/>
        </authorList>
    </citation>
    <scope>NUCLEOTIDE SEQUENCE [LARGE SCALE GENOMIC DNA]</scope>
    <source>
        <strain evidence="2 3">CC-HSB-11</strain>
    </source>
</reference>